<feature type="region of interest" description="Disordered" evidence="1">
    <location>
        <begin position="1"/>
        <end position="21"/>
    </location>
</feature>
<comment type="caution">
    <text evidence="2">The sequence shown here is derived from an EMBL/GenBank/DDBJ whole genome shotgun (WGS) entry which is preliminary data.</text>
</comment>
<dbReference type="AlphaFoldDB" id="A0AAW0UN42"/>
<feature type="compositionally biased region" description="Low complexity" evidence="1">
    <location>
        <begin position="191"/>
        <end position="200"/>
    </location>
</feature>
<proteinExistence type="predicted"/>
<gene>
    <name evidence="2" type="ORF">O3P69_002457</name>
</gene>
<dbReference type="Gene3D" id="3.40.720.10">
    <property type="entry name" value="Alkaline Phosphatase, subunit A"/>
    <property type="match status" value="1"/>
</dbReference>
<dbReference type="Proteomes" id="UP001487740">
    <property type="component" value="Unassembled WGS sequence"/>
</dbReference>
<accession>A0AAW0UN42</accession>
<feature type="region of interest" description="Disordered" evidence="1">
    <location>
        <begin position="167"/>
        <end position="201"/>
    </location>
</feature>
<evidence type="ECO:0000313" key="3">
    <source>
        <dbReference type="Proteomes" id="UP001487740"/>
    </source>
</evidence>
<protein>
    <submittedName>
        <fullName evidence="2">Uncharacterized protein</fullName>
    </submittedName>
</protein>
<reference evidence="2 3" key="1">
    <citation type="submission" date="2023-03" db="EMBL/GenBank/DDBJ databases">
        <title>High-quality genome of Scylla paramamosain provides insights in environmental adaptation.</title>
        <authorList>
            <person name="Zhang L."/>
        </authorList>
    </citation>
    <scope>NUCLEOTIDE SEQUENCE [LARGE SCALE GENOMIC DNA]</scope>
    <source>
        <strain evidence="2">LZ_2023a</strain>
        <tissue evidence="2">Muscle</tissue>
    </source>
</reference>
<evidence type="ECO:0000256" key="1">
    <source>
        <dbReference type="SAM" id="MobiDB-lite"/>
    </source>
</evidence>
<dbReference type="InterPro" id="IPR017850">
    <property type="entry name" value="Alkaline_phosphatase_core_sf"/>
</dbReference>
<name>A0AAW0UN42_SCYPA</name>
<sequence>MEKEQKDNDSGEGVAKSTTVPFSVKGVPERARSAEWWRTVEPLWVTATRHNLTTALFNFYRCEAPWVSGDQFCVPAPPAPPPDARTLTPHLHHALDLLQGGGYSLALVWASGGLGGSRGGNIGGSDKDDMGGVGAAWRAVDVSLLDLQHALHDRGVANQTHVIVITNPEDASPPTPHHVTGSGQLREEQASPSPSTSTSSFGSLYALGPMFRAGEEVRRYTTPTDIYHLLRIALHLPPAPYPANHTTTHLQDFLVPSPSCCGRLLGVDSWLGAAGMLWWWWCGKLM</sequence>
<organism evidence="2 3">
    <name type="scientific">Scylla paramamosain</name>
    <name type="common">Mud crab</name>
    <dbReference type="NCBI Taxonomy" id="85552"/>
    <lineage>
        <taxon>Eukaryota</taxon>
        <taxon>Metazoa</taxon>
        <taxon>Ecdysozoa</taxon>
        <taxon>Arthropoda</taxon>
        <taxon>Crustacea</taxon>
        <taxon>Multicrustacea</taxon>
        <taxon>Malacostraca</taxon>
        <taxon>Eumalacostraca</taxon>
        <taxon>Eucarida</taxon>
        <taxon>Decapoda</taxon>
        <taxon>Pleocyemata</taxon>
        <taxon>Brachyura</taxon>
        <taxon>Eubrachyura</taxon>
        <taxon>Portunoidea</taxon>
        <taxon>Portunidae</taxon>
        <taxon>Portuninae</taxon>
        <taxon>Scylla</taxon>
    </lineage>
</organism>
<keyword evidence="3" id="KW-1185">Reference proteome</keyword>
<evidence type="ECO:0000313" key="2">
    <source>
        <dbReference type="EMBL" id="KAK8400658.1"/>
    </source>
</evidence>
<dbReference type="EMBL" id="JARAKH010000009">
    <property type="protein sequence ID" value="KAK8400658.1"/>
    <property type="molecule type" value="Genomic_DNA"/>
</dbReference>